<dbReference type="EMBL" id="JXTC01000298">
    <property type="protein sequence ID" value="PON68108.1"/>
    <property type="molecule type" value="Genomic_DNA"/>
</dbReference>
<sequence>MSKISDGAGQPRLNRGMLRGGAPSRTEGKRGRAVPDPADHHRRALPHLFRSIAFCPSLSPIGSFVPRLSLSHTQKLAQRSSLSLCLPRSHQDLSLLHSGGRGRPFSLSSPVSSPSEFSSSSKRGRGRPPGSSNWQLLASLGSCTLNQICRPPKK</sequence>
<accession>A0A2P5D4E2</accession>
<feature type="region of interest" description="Disordered" evidence="1">
    <location>
        <begin position="93"/>
        <end position="134"/>
    </location>
</feature>
<name>A0A2P5D4E2_TREOI</name>
<protein>
    <submittedName>
        <fullName evidence="2">Uncharacterized protein</fullName>
    </submittedName>
</protein>
<organism evidence="2 3">
    <name type="scientific">Trema orientale</name>
    <name type="common">Charcoal tree</name>
    <name type="synonym">Celtis orientalis</name>
    <dbReference type="NCBI Taxonomy" id="63057"/>
    <lineage>
        <taxon>Eukaryota</taxon>
        <taxon>Viridiplantae</taxon>
        <taxon>Streptophyta</taxon>
        <taxon>Embryophyta</taxon>
        <taxon>Tracheophyta</taxon>
        <taxon>Spermatophyta</taxon>
        <taxon>Magnoliopsida</taxon>
        <taxon>eudicotyledons</taxon>
        <taxon>Gunneridae</taxon>
        <taxon>Pentapetalae</taxon>
        <taxon>rosids</taxon>
        <taxon>fabids</taxon>
        <taxon>Rosales</taxon>
        <taxon>Cannabaceae</taxon>
        <taxon>Trema</taxon>
    </lineage>
</organism>
<gene>
    <name evidence="2" type="ORF">TorRG33x02_262690</name>
</gene>
<dbReference type="InParanoid" id="A0A2P5D4E2"/>
<feature type="compositionally biased region" description="Low complexity" evidence="1">
    <location>
        <begin position="103"/>
        <end position="121"/>
    </location>
</feature>
<keyword evidence="3" id="KW-1185">Reference proteome</keyword>
<dbReference type="AlphaFoldDB" id="A0A2P5D4E2"/>
<evidence type="ECO:0000256" key="1">
    <source>
        <dbReference type="SAM" id="MobiDB-lite"/>
    </source>
</evidence>
<evidence type="ECO:0000313" key="3">
    <source>
        <dbReference type="Proteomes" id="UP000237000"/>
    </source>
</evidence>
<feature type="region of interest" description="Disordered" evidence="1">
    <location>
        <begin position="1"/>
        <end position="39"/>
    </location>
</feature>
<comment type="caution">
    <text evidence="2">The sequence shown here is derived from an EMBL/GenBank/DDBJ whole genome shotgun (WGS) entry which is preliminary data.</text>
</comment>
<reference evidence="3" key="1">
    <citation type="submission" date="2016-06" db="EMBL/GenBank/DDBJ databases">
        <title>Parallel loss of symbiosis genes in relatives of nitrogen-fixing non-legume Parasponia.</title>
        <authorList>
            <person name="Van Velzen R."/>
            <person name="Holmer R."/>
            <person name="Bu F."/>
            <person name="Rutten L."/>
            <person name="Van Zeijl A."/>
            <person name="Liu W."/>
            <person name="Santuari L."/>
            <person name="Cao Q."/>
            <person name="Sharma T."/>
            <person name="Shen D."/>
            <person name="Roswanjaya Y."/>
            <person name="Wardhani T."/>
            <person name="Kalhor M.S."/>
            <person name="Jansen J."/>
            <person name="Van den Hoogen J."/>
            <person name="Gungor B."/>
            <person name="Hartog M."/>
            <person name="Hontelez J."/>
            <person name="Verver J."/>
            <person name="Yang W.-C."/>
            <person name="Schijlen E."/>
            <person name="Repin R."/>
            <person name="Schilthuizen M."/>
            <person name="Schranz E."/>
            <person name="Heidstra R."/>
            <person name="Miyata K."/>
            <person name="Fedorova E."/>
            <person name="Kohlen W."/>
            <person name="Bisseling T."/>
            <person name="Smit S."/>
            <person name="Geurts R."/>
        </authorList>
    </citation>
    <scope>NUCLEOTIDE SEQUENCE [LARGE SCALE GENOMIC DNA]</scope>
    <source>
        <strain evidence="3">cv. RG33-2</strain>
    </source>
</reference>
<evidence type="ECO:0000313" key="2">
    <source>
        <dbReference type="EMBL" id="PON68108.1"/>
    </source>
</evidence>
<dbReference type="Proteomes" id="UP000237000">
    <property type="component" value="Unassembled WGS sequence"/>
</dbReference>
<proteinExistence type="predicted"/>